<dbReference type="AlphaFoldDB" id="A0A7J3TA42"/>
<reference evidence="2" key="1">
    <citation type="journal article" date="2020" name="mSystems">
        <title>Genome- and Community-Level Interaction Insights into Carbon Utilization and Element Cycling Functions of Hydrothermarchaeota in Hydrothermal Sediment.</title>
        <authorList>
            <person name="Zhou Z."/>
            <person name="Liu Y."/>
            <person name="Xu W."/>
            <person name="Pan J."/>
            <person name="Luo Z.H."/>
            <person name="Li M."/>
        </authorList>
    </citation>
    <scope>NUCLEOTIDE SEQUENCE [LARGE SCALE GENOMIC DNA]</scope>
    <source>
        <strain evidence="2">HyVt-85</strain>
    </source>
</reference>
<dbReference type="InterPro" id="IPR035959">
    <property type="entry name" value="RutC-like_sf"/>
</dbReference>
<evidence type="ECO:0000313" key="2">
    <source>
        <dbReference type="EMBL" id="HHE75807.1"/>
    </source>
</evidence>
<dbReference type="GO" id="GO:0005829">
    <property type="term" value="C:cytosol"/>
    <property type="evidence" value="ECO:0007669"/>
    <property type="project" value="TreeGrafter"/>
</dbReference>
<dbReference type="FunFam" id="3.30.1330.40:FF:000001">
    <property type="entry name" value="L-PSP family endoribonuclease"/>
    <property type="match status" value="1"/>
</dbReference>
<dbReference type="PROSITE" id="PS01094">
    <property type="entry name" value="UPF0076"/>
    <property type="match status" value="1"/>
</dbReference>
<dbReference type="Proteomes" id="UP000886130">
    <property type="component" value="Unassembled WGS sequence"/>
</dbReference>
<accession>A0A7J3TA42</accession>
<dbReference type="InterPro" id="IPR019897">
    <property type="entry name" value="RidA_CS"/>
</dbReference>
<sequence length="127" mass="14402">MKKINTSEAPEPVGPYSQAIRAGDFLFISGQIPLNPQSRKIEGNIKEQTERVIKNIEAILKAENSSLEDVVKVTVYLKDLKEFREMNEIYEKYFGNSKPARVTVEVSGLPRNARIEMDAIAYLGREK</sequence>
<proteinExistence type="inferred from homology"/>
<dbReference type="CDD" id="cd00448">
    <property type="entry name" value="YjgF_YER057c_UK114_family"/>
    <property type="match status" value="1"/>
</dbReference>
<name>A0A7J3TA42_9ARCH</name>
<comment type="similarity">
    <text evidence="1">Belongs to the RutC family.</text>
</comment>
<comment type="caution">
    <text evidence="2">The sequence shown here is derived from an EMBL/GenBank/DDBJ whole genome shotgun (WGS) entry which is preliminary data.</text>
</comment>
<evidence type="ECO:0000256" key="1">
    <source>
        <dbReference type="ARBA" id="ARBA00010552"/>
    </source>
</evidence>
<dbReference type="NCBIfam" id="TIGR00004">
    <property type="entry name" value="Rid family detoxifying hydrolase"/>
    <property type="match status" value="1"/>
</dbReference>
<organism evidence="2">
    <name type="scientific">Candidatus Aciduliprofundum boonei</name>
    <dbReference type="NCBI Taxonomy" id="379547"/>
    <lineage>
        <taxon>Archaea</taxon>
        <taxon>Methanobacteriati</taxon>
        <taxon>Thermoplasmatota</taxon>
        <taxon>DHVE2 group</taxon>
        <taxon>Candidatus Aciduliprofundum</taxon>
    </lineage>
</organism>
<dbReference type="PANTHER" id="PTHR11803:SF39">
    <property type="entry name" value="2-IMINOBUTANOATE_2-IMINOPROPANOATE DEAMINASE"/>
    <property type="match status" value="1"/>
</dbReference>
<dbReference type="Gene3D" id="3.30.1330.40">
    <property type="entry name" value="RutC-like"/>
    <property type="match status" value="1"/>
</dbReference>
<dbReference type="InterPro" id="IPR006056">
    <property type="entry name" value="RidA"/>
</dbReference>
<protein>
    <submittedName>
        <fullName evidence="2">RidA family protein</fullName>
    </submittedName>
</protein>
<dbReference type="GO" id="GO:0019239">
    <property type="term" value="F:deaminase activity"/>
    <property type="evidence" value="ECO:0007669"/>
    <property type="project" value="TreeGrafter"/>
</dbReference>
<gene>
    <name evidence="2" type="ORF">ENL31_01600</name>
</gene>
<dbReference type="SUPFAM" id="SSF55298">
    <property type="entry name" value="YjgF-like"/>
    <property type="match status" value="1"/>
</dbReference>
<dbReference type="EMBL" id="DRTM01000116">
    <property type="protein sequence ID" value="HHE75807.1"/>
    <property type="molecule type" value="Genomic_DNA"/>
</dbReference>
<dbReference type="InterPro" id="IPR006175">
    <property type="entry name" value="YjgF/YER057c/UK114"/>
</dbReference>
<dbReference type="PANTHER" id="PTHR11803">
    <property type="entry name" value="2-IMINOBUTANOATE/2-IMINOPROPANOATE DEAMINASE RIDA"/>
    <property type="match status" value="1"/>
</dbReference>
<dbReference type="Pfam" id="PF01042">
    <property type="entry name" value="Ribonuc_L-PSP"/>
    <property type="match status" value="1"/>
</dbReference>